<dbReference type="RefSeq" id="XP_062635395.1">
    <property type="nucleotide sequence ID" value="XM_062781370.1"/>
</dbReference>
<dbReference type="GO" id="GO:0043386">
    <property type="term" value="P:mycotoxin biosynthetic process"/>
    <property type="evidence" value="ECO:0007669"/>
    <property type="project" value="InterPro"/>
</dbReference>
<evidence type="ECO:0000256" key="2">
    <source>
        <dbReference type="ARBA" id="ARBA00004685"/>
    </source>
</evidence>
<sequence>MGFLDKKNEPVYSPVPDDRSSNSSDSLLYNGDEPRLGSARSQRLVKKKLLIGVGGFLAILAYSSLLIAVTSMWWRKERLHGANVIDSPIRKYIQYEPKTFHMTETSKDYDLVGQPSDELDQRWSNLMQYFYAQVPGSYMKKLGREKTGIKLENGNYLANFAWVHQLHCIKRLHQAHFPDRYYPNMTDFERELQTEHSLHCLQMLVEAIMCKADETPLTMIWFDNSILPGGNRTVAHECVNFDRLIEGMEEIKVDPFEPGVLVHPKFGPVLPDGRNTTLDNRIGYIFDPVPLDRDQYP</sequence>
<keyword evidence="5" id="KW-0843">Virulence</keyword>
<dbReference type="GeneID" id="87817983"/>
<dbReference type="AlphaFoldDB" id="A0AAN6V019"/>
<dbReference type="PANTHER" id="PTHR33365">
    <property type="entry name" value="YALI0B05434P"/>
    <property type="match status" value="1"/>
</dbReference>
<keyword evidence="6 10" id="KW-0472">Membrane</keyword>
<dbReference type="EMBL" id="MU853603">
    <property type="protein sequence ID" value="KAK4142024.1"/>
    <property type="molecule type" value="Genomic_DNA"/>
</dbReference>
<evidence type="ECO:0000256" key="1">
    <source>
        <dbReference type="ARBA" id="ARBA00004167"/>
    </source>
</evidence>
<dbReference type="Proteomes" id="UP001302676">
    <property type="component" value="Unassembled WGS sequence"/>
</dbReference>
<evidence type="ECO:0000256" key="10">
    <source>
        <dbReference type="SAM" id="Phobius"/>
    </source>
</evidence>
<name>A0AAN6V019_9PEZI</name>
<dbReference type="Pfam" id="PF11807">
    <property type="entry name" value="UstYa"/>
    <property type="match status" value="1"/>
</dbReference>
<keyword evidence="4 10" id="KW-1133">Transmembrane helix</keyword>
<feature type="region of interest" description="Disordered" evidence="9">
    <location>
        <begin position="1"/>
        <end position="34"/>
    </location>
</feature>
<proteinExistence type="inferred from homology"/>
<dbReference type="InterPro" id="IPR021765">
    <property type="entry name" value="UstYa-like"/>
</dbReference>
<comment type="subcellular location">
    <subcellularLocation>
        <location evidence="1">Membrane</location>
        <topology evidence="1">Single-pass membrane protein</topology>
    </subcellularLocation>
</comment>
<accession>A0AAN6V019</accession>
<protein>
    <recommendedName>
        <fullName evidence="13">Tat pathway signal sequence</fullName>
    </recommendedName>
</protein>
<evidence type="ECO:0000256" key="3">
    <source>
        <dbReference type="ARBA" id="ARBA00022692"/>
    </source>
</evidence>
<dbReference type="PANTHER" id="PTHR33365:SF4">
    <property type="entry name" value="CYCLOCHLOROTINE BIOSYNTHESIS PROTEIN O"/>
    <property type="match status" value="1"/>
</dbReference>
<evidence type="ECO:0000313" key="11">
    <source>
        <dbReference type="EMBL" id="KAK4142024.1"/>
    </source>
</evidence>
<feature type="transmembrane region" description="Helical" evidence="10">
    <location>
        <begin position="49"/>
        <end position="74"/>
    </location>
</feature>
<evidence type="ECO:0000256" key="7">
    <source>
        <dbReference type="ARBA" id="ARBA00023180"/>
    </source>
</evidence>
<dbReference type="GO" id="GO:0016020">
    <property type="term" value="C:membrane"/>
    <property type="evidence" value="ECO:0007669"/>
    <property type="project" value="UniProtKB-SubCell"/>
</dbReference>
<keyword evidence="12" id="KW-1185">Reference proteome</keyword>
<evidence type="ECO:0008006" key="13">
    <source>
        <dbReference type="Google" id="ProtNLM"/>
    </source>
</evidence>
<comment type="caution">
    <text evidence="11">The sequence shown here is derived from an EMBL/GenBank/DDBJ whole genome shotgun (WGS) entry which is preliminary data.</text>
</comment>
<gene>
    <name evidence="11" type="ORF">C8A04DRAFT_30427</name>
</gene>
<comment type="pathway">
    <text evidence="2">Mycotoxin biosynthesis.</text>
</comment>
<evidence type="ECO:0000256" key="8">
    <source>
        <dbReference type="ARBA" id="ARBA00035112"/>
    </source>
</evidence>
<keyword evidence="7" id="KW-0325">Glycoprotein</keyword>
<evidence type="ECO:0000256" key="9">
    <source>
        <dbReference type="SAM" id="MobiDB-lite"/>
    </source>
</evidence>
<evidence type="ECO:0000256" key="4">
    <source>
        <dbReference type="ARBA" id="ARBA00022989"/>
    </source>
</evidence>
<comment type="similarity">
    <text evidence="8">Belongs to the ustYa family.</text>
</comment>
<keyword evidence="3 10" id="KW-0812">Transmembrane</keyword>
<evidence type="ECO:0000256" key="6">
    <source>
        <dbReference type="ARBA" id="ARBA00023136"/>
    </source>
</evidence>
<organism evidence="11 12">
    <name type="scientific">Dichotomopilus funicola</name>
    <dbReference type="NCBI Taxonomy" id="1934379"/>
    <lineage>
        <taxon>Eukaryota</taxon>
        <taxon>Fungi</taxon>
        <taxon>Dikarya</taxon>
        <taxon>Ascomycota</taxon>
        <taxon>Pezizomycotina</taxon>
        <taxon>Sordariomycetes</taxon>
        <taxon>Sordariomycetidae</taxon>
        <taxon>Sordariales</taxon>
        <taxon>Chaetomiaceae</taxon>
        <taxon>Dichotomopilus</taxon>
    </lineage>
</organism>
<evidence type="ECO:0000313" key="12">
    <source>
        <dbReference type="Proteomes" id="UP001302676"/>
    </source>
</evidence>
<reference evidence="11" key="1">
    <citation type="journal article" date="2023" name="Mol. Phylogenet. Evol.">
        <title>Genome-scale phylogeny and comparative genomics of the fungal order Sordariales.</title>
        <authorList>
            <person name="Hensen N."/>
            <person name="Bonometti L."/>
            <person name="Westerberg I."/>
            <person name="Brannstrom I.O."/>
            <person name="Guillou S."/>
            <person name="Cros-Aarteil S."/>
            <person name="Calhoun S."/>
            <person name="Haridas S."/>
            <person name="Kuo A."/>
            <person name="Mondo S."/>
            <person name="Pangilinan J."/>
            <person name="Riley R."/>
            <person name="LaButti K."/>
            <person name="Andreopoulos B."/>
            <person name="Lipzen A."/>
            <person name="Chen C."/>
            <person name="Yan M."/>
            <person name="Daum C."/>
            <person name="Ng V."/>
            <person name="Clum A."/>
            <person name="Steindorff A."/>
            <person name="Ohm R.A."/>
            <person name="Martin F."/>
            <person name="Silar P."/>
            <person name="Natvig D.O."/>
            <person name="Lalanne C."/>
            <person name="Gautier V."/>
            <person name="Ament-Velasquez S.L."/>
            <person name="Kruys A."/>
            <person name="Hutchinson M.I."/>
            <person name="Powell A.J."/>
            <person name="Barry K."/>
            <person name="Miller A.N."/>
            <person name="Grigoriev I.V."/>
            <person name="Debuchy R."/>
            <person name="Gladieux P."/>
            <person name="Hiltunen Thoren M."/>
            <person name="Johannesson H."/>
        </authorList>
    </citation>
    <scope>NUCLEOTIDE SEQUENCE</scope>
    <source>
        <strain evidence="11">CBS 141.50</strain>
    </source>
</reference>
<reference evidence="11" key="2">
    <citation type="submission" date="2023-05" db="EMBL/GenBank/DDBJ databases">
        <authorList>
            <consortium name="Lawrence Berkeley National Laboratory"/>
            <person name="Steindorff A."/>
            <person name="Hensen N."/>
            <person name="Bonometti L."/>
            <person name="Westerberg I."/>
            <person name="Brannstrom I.O."/>
            <person name="Guillou S."/>
            <person name="Cros-Aarteil S."/>
            <person name="Calhoun S."/>
            <person name="Haridas S."/>
            <person name="Kuo A."/>
            <person name="Mondo S."/>
            <person name="Pangilinan J."/>
            <person name="Riley R."/>
            <person name="Labutti K."/>
            <person name="Andreopoulos B."/>
            <person name="Lipzen A."/>
            <person name="Chen C."/>
            <person name="Yanf M."/>
            <person name="Daum C."/>
            <person name="Ng V."/>
            <person name="Clum A."/>
            <person name="Ohm R."/>
            <person name="Martin F."/>
            <person name="Silar P."/>
            <person name="Natvig D."/>
            <person name="Lalanne C."/>
            <person name="Gautier V."/>
            <person name="Ament-Velasquez S.L."/>
            <person name="Kruys A."/>
            <person name="Hutchinson M.I."/>
            <person name="Powell A.J."/>
            <person name="Barry K."/>
            <person name="Miller A.N."/>
            <person name="Grigoriev I.V."/>
            <person name="Debuchy R."/>
            <person name="Gladieux P."/>
            <person name="Thoren M.H."/>
            <person name="Johannesson H."/>
        </authorList>
    </citation>
    <scope>NUCLEOTIDE SEQUENCE</scope>
    <source>
        <strain evidence="11">CBS 141.50</strain>
    </source>
</reference>
<evidence type="ECO:0000256" key="5">
    <source>
        <dbReference type="ARBA" id="ARBA00023026"/>
    </source>
</evidence>